<dbReference type="AlphaFoldDB" id="A0A346Y603"/>
<keyword evidence="1" id="KW-0614">Plasmid</keyword>
<reference evidence="1 2" key="1">
    <citation type="submission" date="2018-09" db="EMBL/GenBank/DDBJ databases">
        <title>Complete genome sequence of Euzebya sp. DY32-46 isolated from seawater of Pacific Ocean.</title>
        <authorList>
            <person name="Xu L."/>
            <person name="Wu Y.-H."/>
            <person name="Xu X.-W."/>
        </authorList>
    </citation>
    <scope>NUCLEOTIDE SEQUENCE [LARGE SCALE GENOMIC DNA]</scope>
    <source>
        <strain evidence="1 2">DY32-46</strain>
        <plasmid evidence="2">pedy32-46i</plasmid>
    </source>
</reference>
<name>A0A346Y603_9ACTN</name>
<evidence type="ECO:0000313" key="1">
    <source>
        <dbReference type="EMBL" id="AXV09900.1"/>
    </source>
</evidence>
<evidence type="ECO:0000313" key="2">
    <source>
        <dbReference type="Proteomes" id="UP000264006"/>
    </source>
</evidence>
<geneLocation type="plasmid" evidence="2">
    <name>pedy32-46i</name>
</geneLocation>
<proteinExistence type="predicted"/>
<dbReference type="KEGG" id="euz:DVS28_b0130"/>
<protein>
    <submittedName>
        <fullName evidence="1">Uncharacterized protein</fullName>
    </submittedName>
</protein>
<accession>A0A346Y603</accession>
<sequence>MATPDGRPPDLQPAGTLYINQGGRVTCTTHGGGYLQAAAGQQRYVDGDHITTPLDDWEVFSPEVVAEDGLECETCARGGHR</sequence>
<keyword evidence="2" id="KW-1185">Reference proteome</keyword>
<organism evidence="1 2">
    <name type="scientific">Euzebya pacifica</name>
    <dbReference type="NCBI Taxonomy" id="1608957"/>
    <lineage>
        <taxon>Bacteria</taxon>
        <taxon>Bacillati</taxon>
        <taxon>Actinomycetota</taxon>
        <taxon>Nitriliruptoria</taxon>
        <taxon>Euzebyales</taxon>
    </lineage>
</organism>
<gene>
    <name evidence="1" type="ORF">DVS28_b0130</name>
</gene>
<dbReference type="Proteomes" id="UP000264006">
    <property type="component" value="Plasmid pEDY32-46I"/>
</dbReference>
<dbReference type="EMBL" id="CP031166">
    <property type="protein sequence ID" value="AXV09900.1"/>
    <property type="molecule type" value="Genomic_DNA"/>
</dbReference>